<sequence>MCAIVFKRGPQLQKSHLQEVTSFDFGGIQLWNRRKWHQRLVQRSYSAGTGQSVMQTQRGEAGTCKKNEKNGSRTERQEKRKELQTLLSEKSVPRGKSGGKERERQKPGKRPWERPWQ</sequence>
<dbReference type="EMBL" id="JAHUTI010087791">
    <property type="protein sequence ID" value="MED6259798.1"/>
    <property type="molecule type" value="Genomic_DNA"/>
</dbReference>
<evidence type="ECO:0000256" key="1">
    <source>
        <dbReference type="SAM" id="MobiDB-lite"/>
    </source>
</evidence>
<feature type="compositionally biased region" description="Polar residues" evidence="1">
    <location>
        <begin position="45"/>
        <end position="58"/>
    </location>
</feature>
<organism evidence="2 3">
    <name type="scientific">Ataeniobius toweri</name>
    <dbReference type="NCBI Taxonomy" id="208326"/>
    <lineage>
        <taxon>Eukaryota</taxon>
        <taxon>Metazoa</taxon>
        <taxon>Chordata</taxon>
        <taxon>Craniata</taxon>
        <taxon>Vertebrata</taxon>
        <taxon>Euteleostomi</taxon>
        <taxon>Actinopterygii</taxon>
        <taxon>Neopterygii</taxon>
        <taxon>Teleostei</taxon>
        <taxon>Neoteleostei</taxon>
        <taxon>Acanthomorphata</taxon>
        <taxon>Ovalentaria</taxon>
        <taxon>Atherinomorphae</taxon>
        <taxon>Cyprinodontiformes</taxon>
        <taxon>Goodeidae</taxon>
        <taxon>Ataeniobius</taxon>
    </lineage>
</organism>
<dbReference type="Proteomes" id="UP001345963">
    <property type="component" value="Unassembled WGS sequence"/>
</dbReference>
<comment type="caution">
    <text evidence="2">The sequence shown here is derived from an EMBL/GenBank/DDBJ whole genome shotgun (WGS) entry which is preliminary data.</text>
</comment>
<feature type="compositionally biased region" description="Basic and acidic residues" evidence="1">
    <location>
        <begin position="98"/>
        <end position="117"/>
    </location>
</feature>
<reference evidence="2 3" key="1">
    <citation type="submission" date="2021-07" db="EMBL/GenBank/DDBJ databases">
        <authorList>
            <person name="Palmer J.M."/>
        </authorList>
    </citation>
    <scope>NUCLEOTIDE SEQUENCE [LARGE SCALE GENOMIC DNA]</scope>
    <source>
        <strain evidence="2 3">AT_MEX2019</strain>
        <tissue evidence="2">Muscle</tissue>
    </source>
</reference>
<accession>A0ABU7CDP1</accession>
<proteinExistence type="predicted"/>
<gene>
    <name evidence="2" type="ORF">ATANTOWER_031853</name>
</gene>
<evidence type="ECO:0000313" key="2">
    <source>
        <dbReference type="EMBL" id="MED6259798.1"/>
    </source>
</evidence>
<evidence type="ECO:0000313" key="3">
    <source>
        <dbReference type="Proteomes" id="UP001345963"/>
    </source>
</evidence>
<protein>
    <submittedName>
        <fullName evidence="2">Uncharacterized protein</fullName>
    </submittedName>
</protein>
<name>A0ABU7CDP1_9TELE</name>
<feature type="compositionally biased region" description="Basic and acidic residues" evidence="1">
    <location>
        <begin position="63"/>
        <end position="83"/>
    </location>
</feature>
<feature type="region of interest" description="Disordered" evidence="1">
    <location>
        <begin position="45"/>
        <end position="117"/>
    </location>
</feature>
<keyword evidence="3" id="KW-1185">Reference proteome</keyword>